<dbReference type="InterPro" id="IPR006175">
    <property type="entry name" value="YjgF/YER057c/UK114"/>
</dbReference>
<dbReference type="EMBL" id="DSBX01000315">
    <property type="protein sequence ID" value="HDR00250.1"/>
    <property type="molecule type" value="Genomic_DNA"/>
</dbReference>
<dbReference type="FunFam" id="3.30.1330.40:FF:000001">
    <property type="entry name" value="L-PSP family endoribonuclease"/>
    <property type="match status" value="1"/>
</dbReference>
<dbReference type="Pfam" id="PF01042">
    <property type="entry name" value="Ribonuc_L-PSP"/>
    <property type="match status" value="1"/>
</dbReference>
<dbReference type="CDD" id="cd00448">
    <property type="entry name" value="YjgF_YER057c_UK114_family"/>
    <property type="match status" value="1"/>
</dbReference>
<dbReference type="NCBIfam" id="TIGR00004">
    <property type="entry name" value="Rid family detoxifying hydrolase"/>
    <property type="match status" value="1"/>
</dbReference>
<dbReference type="InterPro" id="IPR035959">
    <property type="entry name" value="RutC-like_sf"/>
</dbReference>
<dbReference type="AlphaFoldDB" id="A0A7V0XFX4"/>
<dbReference type="PANTHER" id="PTHR11803">
    <property type="entry name" value="2-IMINOBUTANOATE/2-IMINOPROPANOATE DEAMINASE RIDA"/>
    <property type="match status" value="1"/>
</dbReference>
<dbReference type="GO" id="GO:0005829">
    <property type="term" value="C:cytosol"/>
    <property type="evidence" value="ECO:0007669"/>
    <property type="project" value="TreeGrafter"/>
</dbReference>
<evidence type="ECO:0000256" key="1">
    <source>
        <dbReference type="ARBA" id="ARBA00010552"/>
    </source>
</evidence>
<reference evidence="2" key="1">
    <citation type="journal article" date="2020" name="mSystems">
        <title>Genome- and Community-Level Interaction Insights into Carbon Utilization and Element Cycling Functions of Hydrothermarchaeota in Hydrothermal Sediment.</title>
        <authorList>
            <person name="Zhou Z."/>
            <person name="Liu Y."/>
            <person name="Xu W."/>
            <person name="Pan J."/>
            <person name="Luo Z.H."/>
            <person name="Li M."/>
        </authorList>
    </citation>
    <scope>NUCLEOTIDE SEQUENCE [LARGE SCALE GENOMIC DNA]</scope>
    <source>
        <strain evidence="2">SpSt-1182</strain>
    </source>
</reference>
<dbReference type="PROSITE" id="PS01094">
    <property type="entry name" value="UPF0076"/>
    <property type="match status" value="1"/>
</dbReference>
<organism evidence="2">
    <name type="scientific">candidate division WOR-3 bacterium</name>
    <dbReference type="NCBI Taxonomy" id="2052148"/>
    <lineage>
        <taxon>Bacteria</taxon>
        <taxon>Bacteria division WOR-3</taxon>
    </lineage>
</organism>
<dbReference type="InterPro" id="IPR019897">
    <property type="entry name" value="RidA_CS"/>
</dbReference>
<dbReference type="PANTHER" id="PTHR11803:SF39">
    <property type="entry name" value="2-IMINOBUTANOATE_2-IMINOPROPANOATE DEAMINASE"/>
    <property type="match status" value="1"/>
</dbReference>
<gene>
    <name evidence="2" type="ORF">ENN51_08225</name>
</gene>
<dbReference type="GO" id="GO:0019239">
    <property type="term" value="F:deaminase activity"/>
    <property type="evidence" value="ECO:0007669"/>
    <property type="project" value="TreeGrafter"/>
</dbReference>
<dbReference type="SUPFAM" id="SSF55298">
    <property type="entry name" value="YjgF-like"/>
    <property type="match status" value="1"/>
</dbReference>
<sequence length="126" mass="13207">MKMEAVRTDKAPAPVGPYSQAVKVGGFVYTSGSVPIDPATGQVPKVDVAAEADLALRNLAAVLEAAGTGLHRAIKVTVFLTDMADFGAVNEVYAHWFEEPYPARSCIAVAGLPKGVRVEIELIALA</sequence>
<dbReference type="InterPro" id="IPR006056">
    <property type="entry name" value="RidA"/>
</dbReference>
<comment type="similarity">
    <text evidence="1">Belongs to the RutC family.</text>
</comment>
<accession>A0A7V0XFX4</accession>
<protein>
    <submittedName>
        <fullName evidence="2">RidA family protein</fullName>
    </submittedName>
</protein>
<comment type="caution">
    <text evidence="2">The sequence shown here is derived from an EMBL/GenBank/DDBJ whole genome shotgun (WGS) entry which is preliminary data.</text>
</comment>
<proteinExistence type="inferred from homology"/>
<dbReference type="Gene3D" id="3.30.1330.40">
    <property type="entry name" value="RutC-like"/>
    <property type="match status" value="1"/>
</dbReference>
<dbReference type="Proteomes" id="UP000885672">
    <property type="component" value="Unassembled WGS sequence"/>
</dbReference>
<evidence type="ECO:0000313" key="2">
    <source>
        <dbReference type="EMBL" id="HDR00250.1"/>
    </source>
</evidence>
<name>A0A7V0XFX4_UNCW3</name>